<gene>
    <name evidence="1" type="ORF">SAMN04487906_1910</name>
</gene>
<reference evidence="1 2" key="1">
    <citation type="submission" date="2016-10" db="EMBL/GenBank/DDBJ databases">
        <authorList>
            <person name="de Groot N.N."/>
        </authorList>
    </citation>
    <scope>NUCLEOTIDE SEQUENCE [LARGE SCALE GENOMIC DNA]</scope>
    <source>
        <strain evidence="1 2">CGMCC 1.6114</strain>
    </source>
</reference>
<dbReference type="OrthoDB" id="2518538at2"/>
<dbReference type="Proteomes" id="UP000183209">
    <property type="component" value="Unassembled WGS sequence"/>
</dbReference>
<sequence>MLFKAKYLLVIVVVVSQVISSCSKKTPAVNLNSLLEEMTDKAAITRFPDPYYITKQFSSYDRRSDLNSKNDYEWFANDDSSNFIRTDTVGSRIEHVMFDAKGPGAVVRLWMTAGGANPGEGILRMYIDGDSVPLVEGKPFEMINEYSLAEYPLSASLSINAPANRRGYNLYLPFPYKTSCKITYESQGIKNVDPNKSEMFYYNINYRTYMDEVVVESVSNKILDSLKGIISDSNERLNLNNNHNEIKDVKSYNIQLNQGESKIEEVDGTGQAISKIKIKLKADDVQQALRSTVLKIEFDGEKTVYTPIGDFFGTGYELNSFKTWYTEVSNDSTMSISYLMPFKQHMKIFFENQGKQFVTLNAEVALSSYNWDDNSMYFGASWHQYSSLSTGENKERNGKGGNLDVNFVSLKGKGVFVGDALSIYNSALPGHWKAWWGEGDEKIYIDGESFPSHFGTGTEDYYGYAWCRPETYSHPFIAQPIGKANMNTGLTINSRYRSLDAIPFKESLHFDMELWHWVKTKVDYAPVTYYYMFPGGKSNFADQLQGIDEKVARKRKDVIVATPDQHGVLEGEDLILDELQEDQVIGEYGDELSGGLQLLWTKADKGKVLRTGFVMEKQGDYNIKIALGYLRDDCQINLSVNDIEVLNNVKIKNDSEVKLLELNGIALKKGNNSLKIEVVNNTNTRFGIDFLEFQEIIIE</sequence>
<evidence type="ECO:0000313" key="2">
    <source>
        <dbReference type="Proteomes" id="UP000183209"/>
    </source>
</evidence>
<evidence type="ECO:0000313" key="1">
    <source>
        <dbReference type="EMBL" id="SFS85446.1"/>
    </source>
</evidence>
<dbReference type="RefSeq" id="WP_074978473.1">
    <property type="nucleotide sequence ID" value="NZ_FPAG01000005.1"/>
</dbReference>
<dbReference type="Pfam" id="PF11175">
    <property type="entry name" value="DUF2961"/>
    <property type="match status" value="1"/>
</dbReference>
<dbReference type="EMBL" id="FPAG01000005">
    <property type="protein sequence ID" value="SFS85446.1"/>
    <property type="molecule type" value="Genomic_DNA"/>
</dbReference>
<protein>
    <recommendedName>
        <fullName evidence="3">DUF2961 domain-containing protein</fullName>
    </recommendedName>
</protein>
<proteinExistence type="predicted"/>
<dbReference type="PROSITE" id="PS51257">
    <property type="entry name" value="PROKAR_LIPOPROTEIN"/>
    <property type="match status" value="1"/>
</dbReference>
<dbReference type="InterPro" id="IPR021345">
    <property type="entry name" value="DUF2961"/>
</dbReference>
<evidence type="ECO:0008006" key="3">
    <source>
        <dbReference type="Google" id="ProtNLM"/>
    </source>
</evidence>
<accession>A0A1I6T8C7</accession>
<organism evidence="1 2">
    <name type="scientific">Zhouia amylolytica</name>
    <dbReference type="NCBI Taxonomy" id="376730"/>
    <lineage>
        <taxon>Bacteria</taxon>
        <taxon>Pseudomonadati</taxon>
        <taxon>Bacteroidota</taxon>
        <taxon>Flavobacteriia</taxon>
        <taxon>Flavobacteriales</taxon>
        <taxon>Flavobacteriaceae</taxon>
        <taxon>Zhouia</taxon>
    </lineage>
</organism>
<dbReference type="Gene3D" id="2.60.120.1390">
    <property type="match status" value="2"/>
</dbReference>
<name>A0A1I6T8C7_9FLAO</name>
<dbReference type="AlphaFoldDB" id="A0A1I6T8C7"/>